<sequence>MDKKLNKDKTVGELLLKGLNEIKRNPHDSEFLKFHYKGLRKKRKGNYRIIFKISDDEKTVIVTKIGKRDKVYNINIIF</sequence>
<dbReference type="Proteomes" id="UP000077066">
    <property type="component" value="Unassembled WGS sequence"/>
</dbReference>
<dbReference type="InterPro" id="IPR035093">
    <property type="entry name" value="RelE/ParE_toxin_dom_sf"/>
</dbReference>
<gene>
    <name evidence="2" type="ORF">MBFIL_19500</name>
</gene>
<organism evidence="2 3">
    <name type="scientific">Methanobrevibacter filiformis</name>
    <dbReference type="NCBI Taxonomy" id="55758"/>
    <lineage>
        <taxon>Archaea</taxon>
        <taxon>Methanobacteriati</taxon>
        <taxon>Methanobacteriota</taxon>
        <taxon>Methanomada group</taxon>
        <taxon>Methanobacteria</taxon>
        <taxon>Methanobacteriales</taxon>
        <taxon>Methanobacteriaceae</taxon>
        <taxon>Methanobrevibacter</taxon>
    </lineage>
</organism>
<evidence type="ECO:0008006" key="4">
    <source>
        <dbReference type="Google" id="ProtNLM"/>
    </source>
</evidence>
<proteinExistence type="predicted"/>
<dbReference type="AlphaFoldDB" id="A0A162F9I5"/>
<protein>
    <recommendedName>
        <fullName evidence="4">Plasmid stabilization system protein</fullName>
    </recommendedName>
</protein>
<evidence type="ECO:0000256" key="1">
    <source>
        <dbReference type="ARBA" id="ARBA00022649"/>
    </source>
</evidence>
<dbReference type="PATRIC" id="fig|55758.3.peg.2171"/>
<evidence type="ECO:0000313" key="3">
    <source>
        <dbReference type="Proteomes" id="UP000077066"/>
    </source>
</evidence>
<name>A0A162F9I5_9EURY</name>
<dbReference type="EMBL" id="LWMT01000295">
    <property type="protein sequence ID" value="KZX09875.1"/>
    <property type="molecule type" value="Genomic_DNA"/>
</dbReference>
<dbReference type="Pfam" id="PF05016">
    <property type="entry name" value="ParE_toxin"/>
    <property type="match status" value="1"/>
</dbReference>
<reference evidence="2 3" key="1">
    <citation type="submission" date="2016-04" db="EMBL/GenBank/DDBJ databases">
        <title>Genome sequence of Methanobrevibacter filiformis DSM 11501.</title>
        <authorList>
            <person name="Poehlein A."/>
            <person name="Seedorf H."/>
            <person name="Daniel R."/>
        </authorList>
    </citation>
    <scope>NUCLEOTIDE SEQUENCE [LARGE SCALE GENOMIC DNA]</scope>
    <source>
        <strain evidence="2 3">DSM 11501</strain>
    </source>
</reference>
<keyword evidence="1" id="KW-1277">Toxin-antitoxin system</keyword>
<accession>A0A162F9I5</accession>
<comment type="caution">
    <text evidence="2">The sequence shown here is derived from an EMBL/GenBank/DDBJ whole genome shotgun (WGS) entry which is preliminary data.</text>
</comment>
<dbReference type="InterPro" id="IPR007712">
    <property type="entry name" value="RelE/ParE_toxin"/>
</dbReference>
<dbReference type="STRING" id="55758.MBFIL_19500"/>
<dbReference type="RefSeq" id="WP_066974068.1">
    <property type="nucleotide sequence ID" value="NZ_LWMT01000295.1"/>
</dbReference>
<dbReference type="SUPFAM" id="SSF143011">
    <property type="entry name" value="RelE-like"/>
    <property type="match status" value="1"/>
</dbReference>
<evidence type="ECO:0000313" key="2">
    <source>
        <dbReference type="EMBL" id="KZX09875.1"/>
    </source>
</evidence>
<dbReference type="OrthoDB" id="97626at2157"/>
<keyword evidence="3" id="KW-1185">Reference proteome</keyword>
<dbReference type="Gene3D" id="3.30.2310.20">
    <property type="entry name" value="RelE-like"/>
    <property type="match status" value="1"/>
</dbReference>